<feature type="transmembrane region" description="Helical" evidence="1">
    <location>
        <begin position="75"/>
        <end position="95"/>
    </location>
</feature>
<proteinExistence type="predicted"/>
<dbReference type="EMBL" id="CP127294">
    <property type="protein sequence ID" value="WIX79303.1"/>
    <property type="molecule type" value="Genomic_DNA"/>
</dbReference>
<feature type="transmembrane region" description="Helical" evidence="1">
    <location>
        <begin position="125"/>
        <end position="145"/>
    </location>
</feature>
<evidence type="ECO:0000313" key="3">
    <source>
        <dbReference type="EMBL" id="WIX79303.1"/>
    </source>
</evidence>
<sequence>MSDYIRMQGTDPRAMDSARPGFAEPRAANGWTAFAATIAMLAGFFNIIIGLVALFKNDYYVAAPGGYLVMNLTGWGWLHLIVGALAAAAGAALFSGAGWAKVVVVVLAGFNALAMLAFISAAPAWGLIVITLDVLVIWAVIAHSVQAETSV</sequence>
<dbReference type="RefSeq" id="WP_285969992.1">
    <property type="nucleotide sequence ID" value="NZ_CP127294.1"/>
</dbReference>
<dbReference type="Pfam" id="PF23636">
    <property type="entry name" value="DUF7144"/>
    <property type="match status" value="1"/>
</dbReference>
<dbReference type="KEGG" id="acab:QRX50_00340"/>
<protein>
    <recommendedName>
        <fullName evidence="2">DUF7144 domain-containing protein</fullName>
    </recommendedName>
</protein>
<dbReference type="AlphaFoldDB" id="A0A9Y2IJ63"/>
<name>A0A9Y2IJ63_9PSEU</name>
<feature type="transmembrane region" description="Helical" evidence="1">
    <location>
        <begin position="102"/>
        <end position="119"/>
    </location>
</feature>
<accession>A0A9Y2IJ63</accession>
<feature type="transmembrane region" description="Helical" evidence="1">
    <location>
        <begin position="31"/>
        <end position="55"/>
    </location>
</feature>
<evidence type="ECO:0000259" key="2">
    <source>
        <dbReference type="Pfam" id="PF23636"/>
    </source>
</evidence>
<keyword evidence="1" id="KW-0472">Membrane</keyword>
<keyword evidence="1" id="KW-1133">Transmembrane helix</keyword>
<gene>
    <name evidence="3" type="ORF">QRX50_00340</name>
</gene>
<evidence type="ECO:0000313" key="4">
    <source>
        <dbReference type="Proteomes" id="UP001236014"/>
    </source>
</evidence>
<reference evidence="3 4" key="1">
    <citation type="submission" date="2023-06" db="EMBL/GenBank/DDBJ databases">
        <authorList>
            <person name="Oyuntsetseg B."/>
            <person name="Kim S.B."/>
        </authorList>
    </citation>
    <scope>NUCLEOTIDE SEQUENCE [LARGE SCALE GENOMIC DNA]</scope>
    <source>
        <strain evidence="3 4">2-15</strain>
    </source>
</reference>
<feature type="domain" description="DUF7144" evidence="2">
    <location>
        <begin position="31"/>
        <end position="143"/>
    </location>
</feature>
<organism evidence="3 4">
    <name type="scientific">Amycolatopsis carbonis</name>
    <dbReference type="NCBI Taxonomy" id="715471"/>
    <lineage>
        <taxon>Bacteria</taxon>
        <taxon>Bacillati</taxon>
        <taxon>Actinomycetota</taxon>
        <taxon>Actinomycetes</taxon>
        <taxon>Pseudonocardiales</taxon>
        <taxon>Pseudonocardiaceae</taxon>
        <taxon>Amycolatopsis</taxon>
    </lineage>
</organism>
<keyword evidence="1" id="KW-0812">Transmembrane</keyword>
<dbReference type="Proteomes" id="UP001236014">
    <property type="component" value="Chromosome"/>
</dbReference>
<dbReference type="InterPro" id="IPR055568">
    <property type="entry name" value="DUF7144"/>
</dbReference>
<evidence type="ECO:0000256" key="1">
    <source>
        <dbReference type="SAM" id="Phobius"/>
    </source>
</evidence>
<keyword evidence="4" id="KW-1185">Reference proteome</keyword>